<gene>
    <name evidence="4" type="ORF">AAFH96_10205</name>
</gene>
<dbReference type="PROSITE" id="PS50883">
    <property type="entry name" value="EAL"/>
    <property type="match status" value="1"/>
</dbReference>
<proteinExistence type="predicted"/>
<evidence type="ECO:0000259" key="2">
    <source>
        <dbReference type="PROSITE" id="PS50883"/>
    </source>
</evidence>
<dbReference type="InterPro" id="IPR029787">
    <property type="entry name" value="Nucleotide_cyclase"/>
</dbReference>
<feature type="domain" description="GGDEF" evidence="3">
    <location>
        <begin position="441"/>
        <end position="572"/>
    </location>
</feature>
<feature type="transmembrane region" description="Helical" evidence="1">
    <location>
        <begin position="15"/>
        <end position="36"/>
    </location>
</feature>
<protein>
    <submittedName>
        <fullName evidence="4">Bifunctional diguanylate cyclase/phosphodiesterase</fullName>
    </submittedName>
</protein>
<dbReference type="SUPFAM" id="SSF55073">
    <property type="entry name" value="Nucleotide cyclase"/>
    <property type="match status" value="1"/>
</dbReference>
<dbReference type="InterPro" id="IPR000160">
    <property type="entry name" value="GGDEF_dom"/>
</dbReference>
<dbReference type="RefSeq" id="WP_375733945.1">
    <property type="nucleotide sequence ID" value="NZ_JBCGDC010000022.1"/>
</dbReference>
<dbReference type="Pfam" id="PF01590">
    <property type="entry name" value="GAF"/>
    <property type="match status" value="1"/>
</dbReference>
<dbReference type="SUPFAM" id="SSF141868">
    <property type="entry name" value="EAL domain-like"/>
    <property type="match status" value="1"/>
</dbReference>
<dbReference type="InterPro" id="IPR043128">
    <property type="entry name" value="Rev_trsase/Diguanyl_cyclase"/>
</dbReference>
<reference evidence="4 5" key="1">
    <citation type="submission" date="2024-04" db="EMBL/GenBank/DDBJ databases">
        <title>Polymorphospora sp. isolated from Baiyangdian Lake in Xiong'an New Area.</title>
        <authorList>
            <person name="Zhang X."/>
            <person name="Liu J."/>
        </authorList>
    </citation>
    <scope>NUCLEOTIDE SEQUENCE [LARGE SCALE GENOMIC DNA]</scope>
    <source>
        <strain evidence="4 5">2-325</strain>
    </source>
</reference>
<evidence type="ECO:0000313" key="5">
    <source>
        <dbReference type="Proteomes" id="UP001582793"/>
    </source>
</evidence>
<sequence>MPRPQPSPRRSPDHAWLITGPLALLAVVMSTALGLIDDQEAGRVARDSGTELFLSLLLLAVMVAVAIPNLHFVIRRQAFVLTLTEISFVLALFYFRPLTVVVIATIAAFVTQIRRRVSPTKLWFNVAKEAASTSLAGLVLYAFPPIEGVGPGTWGILFAAVSTHTLVGLAAVIGVITVVQGSPAGLEVARTAAPTLVTAAINVSLGLVVLIALETTWWAIVLVIVLTGALGLVYRSYAQFFRQHRTLADMYDLTRAMSESGQDGTLADSLLGRVRVLMQAEYATLWLPAQGRHPEVLLTARVDDPGLLDLARTPAVARARAIKAKKTVAVGSRLGGDEELRAGLREADGVKDVIVVPLRSGQAVIGSLEVVNRLGETTHFLPGDVPIFETIAAHAAVALENSRLVDRLRYDAYHDGLTALPNRRRVLGALEEAVQVCAPDEVVAVLLFDVDALRQVNESLGHAAGDRVLVEVAARLRSSSPSAALVGRIGGDEFVVTLRAESAEAALALATELREQTHDQMVFGTLTLDVDTAVGVAIHPDHGSDPATLVQRAGLAATAAKSMPGSVQLFNAGLESRSVRRLGLAGDLSRALDNDELKVYFQPKVTLDGDRRLVGVECLARWEHPAHGAVSPEDFVAVAEHTGQLGRLTESVLREGLRRSREWSDPNHPLAVAVNLSARTLTDPYFPARVQELLAEFEVAPELLTFEIKEAGVLDGTDRPMPTLRRLRDIGVRLSVDDFGTGYSSLSYLRRLPVHEVKVDRSFVQGMATDPGDLAIVNAVVTLSQQFGLTVVAEGVESELTLELLQDIGCQIGQGFLFSRPLPYERLEAWFGAQSESDLSLTSDVRRLRAVP</sequence>
<dbReference type="Proteomes" id="UP001582793">
    <property type="component" value="Unassembled WGS sequence"/>
</dbReference>
<dbReference type="Gene3D" id="3.30.450.40">
    <property type="match status" value="1"/>
</dbReference>
<evidence type="ECO:0000256" key="1">
    <source>
        <dbReference type="SAM" id="Phobius"/>
    </source>
</evidence>
<name>A0ABV5CN87_9ACTN</name>
<comment type="caution">
    <text evidence="4">The sequence shown here is derived from an EMBL/GenBank/DDBJ whole genome shotgun (WGS) entry which is preliminary data.</text>
</comment>
<dbReference type="InterPro" id="IPR052155">
    <property type="entry name" value="Biofilm_reg_signaling"/>
</dbReference>
<dbReference type="NCBIfam" id="TIGR00254">
    <property type="entry name" value="GGDEF"/>
    <property type="match status" value="1"/>
</dbReference>
<dbReference type="SUPFAM" id="SSF55781">
    <property type="entry name" value="GAF domain-like"/>
    <property type="match status" value="1"/>
</dbReference>
<dbReference type="InterPro" id="IPR001633">
    <property type="entry name" value="EAL_dom"/>
</dbReference>
<dbReference type="Pfam" id="PF00563">
    <property type="entry name" value="EAL"/>
    <property type="match status" value="1"/>
</dbReference>
<feature type="transmembrane region" description="Helical" evidence="1">
    <location>
        <begin position="155"/>
        <end position="179"/>
    </location>
</feature>
<dbReference type="Gene3D" id="3.20.20.450">
    <property type="entry name" value="EAL domain"/>
    <property type="match status" value="1"/>
</dbReference>
<dbReference type="SMART" id="SM00267">
    <property type="entry name" value="GGDEF"/>
    <property type="match status" value="1"/>
</dbReference>
<evidence type="ECO:0000259" key="3">
    <source>
        <dbReference type="PROSITE" id="PS50887"/>
    </source>
</evidence>
<dbReference type="InterPro" id="IPR035919">
    <property type="entry name" value="EAL_sf"/>
</dbReference>
<dbReference type="CDD" id="cd01949">
    <property type="entry name" value="GGDEF"/>
    <property type="match status" value="1"/>
</dbReference>
<dbReference type="SMART" id="SM00065">
    <property type="entry name" value="GAF"/>
    <property type="match status" value="1"/>
</dbReference>
<keyword evidence="1" id="KW-0472">Membrane</keyword>
<organism evidence="4 5">
    <name type="scientific">Polymorphospora lycopeni</name>
    <dbReference type="NCBI Taxonomy" id="3140240"/>
    <lineage>
        <taxon>Bacteria</taxon>
        <taxon>Bacillati</taxon>
        <taxon>Actinomycetota</taxon>
        <taxon>Actinomycetes</taxon>
        <taxon>Micromonosporales</taxon>
        <taxon>Micromonosporaceae</taxon>
        <taxon>Polymorphospora</taxon>
    </lineage>
</organism>
<accession>A0ABV5CN87</accession>
<dbReference type="Gene3D" id="3.30.70.270">
    <property type="match status" value="1"/>
</dbReference>
<dbReference type="EMBL" id="JBCGDC010000022">
    <property type="protein sequence ID" value="MFB6393477.1"/>
    <property type="molecule type" value="Genomic_DNA"/>
</dbReference>
<dbReference type="PANTHER" id="PTHR44757">
    <property type="entry name" value="DIGUANYLATE CYCLASE DGCP"/>
    <property type="match status" value="1"/>
</dbReference>
<dbReference type="SMART" id="SM00052">
    <property type="entry name" value="EAL"/>
    <property type="match status" value="1"/>
</dbReference>
<dbReference type="InterPro" id="IPR003018">
    <property type="entry name" value="GAF"/>
</dbReference>
<feature type="transmembrane region" description="Helical" evidence="1">
    <location>
        <begin position="191"/>
        <end position="211"/>
    </location>
</feature>
<evidence type="ECO:0000313" key="4">
    <source>
        <dbReference type="EMBL" id="MFB6393477.1"/>
    </source>
</evidence>
<dbReference type="CDD" id="cd01948">
    <property type="entry name" value="EAL"/>
    <property type="match status" value="1"/>
</dbReference>
<keyword evidence="1" id="KW-1133">Transmembrane helix</keyword>
<dbReference type="PANTHER" id="PTHR44757:SF2">
    <property type="entry name" value="BIOFILM ARCHITECTURE MAINTENANCE PROTEIN MBAA"/>
    <property type="match status" value="1"/>
</dbReference>
<feature type="transmembrane region" description="Helical" evidence="1">
    <location>
        <begin position="52"/>
        <end position="74"/>
    </location>
</feature>
<feature type="transmembrane region" description="Helical" evidence="1">
    <location>
        <begin position="217"/>
        <end position="237"/>
    </location>
</feature>
<dbReference type="PROSITE" id="PS50887">
    <property type="entry name" value="GGDEF"/>
    <property type="match status" value="1"/>
</dbReference>
<dbReference type="Pfam" id="PF00990">
    <property type="entry name" value="GGDEF"/>
    <property type="match status" value="1"/>
</dbReference>
<dbReference type="InterPro" id="IPR029016">
    <property type="entry name" value="GAF-like_dom_sf"/>
</dbReference>
<keyword evidence="5" id="KW-1185">Reference proteome</keyword>
<feature type="transmembrane region" description="Helical" evidence="1">
    <location>
        <begin position="86"/>
        <end position="110"/>
    </location>
</feature>
<keyword evidence="1" id="KW-0812">Transmembrane</keyword>
<feature type="domain" description="EAL" evidence="2">
    <location>
        <begin position="581"/>
        <end position="835"/>
    </location>
</feature>